<evidence type="ECO:0000256" key="1">
    <source>
        <dbReference type="SAM" id="MobiDB-lite"/>
    </source>
</evidence>
<dbReference type="RefSeq" id="WP_203735554.1">
    <property type="nucleotide sequence ID" value="NZ_BAAATX010000046.1"/>
</dbReference>
<dbReference type="Proteomes" id="UP000637628">
    <property type="component" value="Unassembled WGS sequence"/>
</dbReference>
<dbReference type="InterPro" id="IPR036366">
    <property type="entry name" value="PGBDSf"/>
</dbReference>
<feature type="domain" description="Peptidoglycan binding-like" evidence="2">
    <location>
        <begin position="275"/>
        <end position="331"/>
    </location>
</feature>
<organism evidence="3 4">
    <name type="scientific">Paractinoplanes durhamensis</name>
    <dbReference type="NCBI Taxonomy" id="113563"/>
    <lineage>
        <taxon>Bacteria</taxon>
        <taxon>Bacillati</taxon>
        <taxon>Actinomycetota</taxon>
        <taxon>Actinomycetes</taxon>
        <taxon>Micromonosporales</taxon>
        <taxon>Micromonosporaceae</taxon>
        <taxon>Paractinoplanes</taxon>
    </lineage>
</organism>
<evidence type="ECO:0000313" key="3">
    <source>
        <dbReference type="EMBL" id="GIE07719.1"/>
    </source>
</evidence>
<comment type="caution">
    <text evidence="3">The sequence shown here is derived from an EMBL/GenBank/DDBJ whole genome shotgun (WGS) entry which is preliminary data.</text>
</comment>
<sequence length="634" mass="64699">MTAPEGPIPGQRIVKPADAPDTNVPGPLRLPAAGNAAIARLLQSAPSPAALGDLMQLAGNSLLARIALPSAPAGGAPPAPAGLAGGATGSEIADLQMKLSRLQASAAPLTEDGKFGPLTEAAVRTFQGSNGLEVTGQPDAATRTAVDTAFAALSPPVRVQVALGSTGLDVGFAQQKLNAAGATPRLAINGVFDNTMLGAVIAYEIVAVHRFPQGIVDATVWAALDAGTQGGFVADEGASNTPIEQLTPSGTANALGVQVAGTSLHPVTGVGGLTSGPAVHELQQKLNTAGATPPLKDDGSFGPKTRAALQAFQNGKVPVTGTADAATWAALDAAAPATTTGSISRTWDEVVGGATYGLTSNYSWEIQKTRMVVTAKVNFVGLAPPAAWFGHVPAKWNQFQGVDPATGRTMPIDFQMTRGGGGDSNTVEVKRGNDRANAGEWYLGDTDAANTIPHEYGHLIGLQDEYQLHPADYVRVTGHEPPVGDAGGPATPPATIATGIQAAMVARSGVAAKAATVGAGLKPGAYAQRVVAEYALLAPVNLAAVAEVPGPPKITGLPAFTTTGEVLSDLDNALRDDLPRYDTIQVLSYSSGSIMGDQSRVKDPHDHGAQPRHLAQFMTILGQALGGTWEARRR</sequence>
<reference evidence="3 4" key="1">
    <citation type="submission" date="2021-01" db="EMBL/GenBank/DDBJ databases">
        <title>Whole genome shotgun sequence of Actinoplanes durhamensis NBRC 14914.</title>
        <authorList>
            <person name="Komaki H."/>
            <person name="Tamura T."/>
        </authorList>
    </citation>
    <scope>NUCLEOTIDE SEQUENCE [LARGE SCALE GENOMIC DNA]</scope>
    <source>
        <strain evidence="3 4">NBRC 14914</strain>
    </source>
</reference>
<feature type="region of interest" description="Disordered" evidence="1">
    <location>
        <begin position="1"/>
        <end position="25"/>
    </location>
</feature>
<gene>
    <name evidence="3" type="ORF">Adu01nite_90690</name>
</gene>
<dbReference type="InterPro" id="IPR036365">
    <property type="entry name" value="PGBD-like_sf"/>
</dbReference>
<protein>
    <recommendedName>
        <fullName evidence="2">Peptidoglycan binding-like domain-containing protein</fullName>
    </recommendedName>
</protein>
<name>A0ABQ3ZD20_9ACTN</name>
<evidence type="ECO:0000259" key="2">
    <source>
        <dbReference type="Pfam" id="PF01471"/>
    </source>
</evidence>
<proteinExistence type="predicted"/>
<dbReference type="SUPFAM" id="SSF47090">
    <property type="entry name" value="PGBD-like"/>
    <property type="match status" value="2"/>
</dbReference>
<dbReference type="Pfam" id="PF01471">
    <property type="entry name" value="PG_binding_1"/>
    <property type="match status" value="2"/>
</dbReference>
<dbReference type="Gene3D" id="1.10.101.10">
    <property type="entry name" value="PGBD-like superfamily/PGBD"/>
    <property type="match status" value="3"/>
</dbReference>
<dbReference type="SUPFAM" id="SSF55486">
    <property type="entry name" value="Metalloproteases ('zincins'), catalytic domain"/>
    <property type="match status" value="1"/>
</dbReference>
<dbReference type="InterPro" id="IPR002477">
    <property type="entry name" value="Peptidoglycan-bd-like"/>
</dbReference>
<evidence type="ECO:0000313" key="4">
    <source>
        <dbReference type="Proteomes" id="UP000637628"/>
    </source>
</evidence>
<keyword evidence="4" id="KW-1185">Reference proteome</keyword>
<feature type="domain" description="Peptidoglycan binding-like" evidence="2">
    <location>
        <begin position="88"/>
        <end position="145"/>
    </location>
</feature>
<accession>A0ABQ3ZD20</accession>
<dbReference type="EMBL" id="BOML01000088">
    <property type="protein sequence ID" value="GIE07719.1"/>
    <property type="molecule type" value="Genomic_DNA"/>
</dbReference>